<comment type="caution">
    <text evidence="2">The sequence shown here is derived from an EMBL/GenBank/DDBJ whole genome shotgun (WGS) entry which is preliminary data.</text>
</comment>
<dbReference type="KEGG" id="rdi:CMV14_10660"/>
<dbReference type="AlphaFoldDB" id="A0A2A4G0R2"/>
<dbReference type="Proteomes" id="UP000218934">
    <property type="component" value="Unassembled WGS sequence"/>
</dbReference>
<dbReference type="EMBL" id="NWUF01000001">
    <property type="protein sequence ID" value="PCE44079.1"/>
    <property type="molecule type" value="Genomic_DNA"/>
</dbReference>
<keyword evidence="3" id="KW-1185">Reference proteome</keyword>
<accession>A0A2A4G0R2</accession>
<name>A0A2A4G0R2_9SPHN</name>
<feature type="transmembrane region" description="Helical" evidence="1">
    <location>
        <begin position="52"/>
        <end position="73"/>
    </location>
</feature>
<keyword evidence="1" id="KW-0472">Membrane</keyword>
<sequence>MLSEYAAIYRRVFAFVRAMPLIAAVPLIVQLAQALLAHGGFVPVDRIETALLLFRLLNTLAMLVVMVHALRWWRFQGDRRRVRRMGLRVLVGVVVMMTIQLTDEYLFVSAGHLAAHLLGYGRAWLVPGAVLLWMLVSIPLYPWYVALITDDHELTFREAVRRIRAKWVACFLLVLSALAPLLIIGTTVRSLRMSLPYASPWQRPLEVVAMFLVPMLIMVTASAYLAVYRIAYRGNLPVD</sequence>
<feature type="transmembrane region" description="Helical" evidence="1">
    <location>
        <begin position="122"/>
        <end position="146"/>
    </location>
</feature>
<gene>
    <name evidence="2" type="ORF">COO09_00045</name>
</gene>
<keyword evidence="1" id="KW-0812">Transmembrane</keyword>
<evidence type="ECO:0000313" key="2">
    <source>
        <dbReference type="EMBL" id="PCE44079.1"/>
    </source>
</evidence>
<organism evidence="2 3">
    <name type="scientific">Rhizorhabdus dicambivorans</name>
    <dbReference type="NCBI Taxonomy" id="1850238"/>
    <lineage>
        <taxon>Bacteria</taxon>
        <taxon>Pseudomonadati</taxon>
        <taxon>Pseudomonadota</taxon>
        <taxon>Alphaproteobacteria</taxon>
        <taxon>Sphingomonadales</taxon>
        <taxon>Sphingomonadaceae</taxon>
        <taxon>Rhizorhabdus</taxon>
    </lineage>
</organism>
<feature type="transmembrane region" description="Helical" evidence="1">
    <location>
        <begin position="167"/>
        <end position="188"/>
    </location>
</feature>
<protein>
    <submittedName>
        <fullName evidence="2">Uncharacterized protein</fullName>
    </submittedName>
</protein>
<dbReference type="RefSeq" id="WP_066958886.1">
    <property type="nucleotide sequence ID" value="NZ_CP023449.1"/>
</dbReference>
<feature type="transmembrane region" description="Helical" evidence="1">
    <location>
        <begin position="12"/>
        <end position="32"/>
    </location>
</feature>
<keyword evidence="1" id="KW-1133">Transmembrane helix</keyword>
<evidence type="ECO:0000313" key="3">
    <source>
        <dbReference type="Proteomes" id="UP000218934"/>
    </source>
</evidence>
<evidence type="ECO:0000256" key="1">
    <source>
        <dbReference type="SAM" id="Phobius"/>
    </source>
</evidence>
<reference evidence="2 3" key="1">
    <citation type="submission" date="2017-09" db="EMBL/GenBank/DDBJ databases">
        <title>The Catabolism of 3,6-Dichlorosalicylic acid is Initiated by the Cytochrome P450 Monooxygenase DsmABC in Rhizorhabdus dicambivorans Ndbn-20.</title>
        <authorList>
            <person name="Na L."/>
        </authorList>
    </citation>
    <scope>NUCLEOTIDE SEQUENCE [LARGE SCALE GENOMIC DNA]</scope>
    <source>
        <strain evidence="2 3">Ndbn-20m</strain>
    </source>
</reference>
<feature type="transmembrane region" description="Helical" evidence="1">
    <location>
        <begin position="85"/>
        <end position="102"/>
    </location>
</feature>
<proteinExistence type="predicted"/>
<feature type="transmembrane region" description="Helical" evidence="1">
    <location>
        <begin position="208"/>
        <end position="227"/>
    </location>
</feature>